<dbReference type="Gene3D" id="2.40.10.120">
    <property type="match status" value="1"/>
</dbReference>
<protein>
    <recommendedName>
        <fullName evidence="4">Peptidase S1 domain-containing protein</fullName>
    </recommendedName>
</protein>
<dbReference type="SUPFAM" id="SSF50494">
    <property type="entry name" value="Trypsin-like serine proteases"/>
    <property type="match status" value="1"/>
</dbReference>
<evidence type="ECO:0000259" key="4">
    <source>
        <dbReference type="Pfam" id="PF00089"/>
    </source>
</evidence>
<feature type="domain" description="Peptidase S1" evidence="4">
    <location>
        <begin position="44"/>
        <end position="86"/>
    </location>
</feature>
<dbReference type="AlphaFoldDB" id="A0A5N5SM91"/>
<keyword evidence="3" id="KW-0732">Signal</keyword>
<evidence type="ECO:0000256" key="3">
    <source>
        <dbReference type="SAM" id="SignalP"/>
    </source>
</evidence>
<organism evidence="5 6">
    <name type="scientific">Armadillidium nasatum</name>
    <dbReference type="NCBI Taxonomy" id="96803"/>
    <lineage>
        <taxon>Eukaryota</taxon>
        <taxon>Metazoa</taxon>
        <taxon>Ecdysozoa</taxon>
        <taxon>Arthropoda</taxon>
        <taxon>Crustacea</taxon>
        <taxon>Multicrustacea</taxon>
        <taxon>Malacostraca</taxon>
        <taxon>Eumalacostraca</taxon>
        <taxon>Peracarida</taxon>
        <taxon>Isopoda</taxon>
        <taxon>Oniscidea</taxon>
        <taxon>Crinocheta</taxon>
        <taxon>Armadillidiidae</taxon>
        <taxon>Armadillidium</taxon>
    </lineage>
</organism>
<evidence type="ECO:0000256" key="1">
    <source>
        <dbReference type="ARBA" id="ARBA00023157"/>
    </source>
</evidence>
<feature type="signal peptide" evidence="3">
    <location>
        <begin position="1"/>
        <end position="17"/>
    </location>
</feature>
<feature type="non-terminal residue" evidence="5">
    <location>
        <position position="129"/>
    </location>
</feature>
<accession>A0A5N5SM91</accession>
<dbReference type="Proteomes" id="UP000326759">
    <property type="component" value="Unassembled WGS sequence"/>
</dbReference>
<evidence type="ECO:0000256" key="2">
    <source>
        <dbReference type="ARBA" id="ARBA00024195"/>
    </source>
</evidence>
<dbReference type="EMBL" id="SEYY01023283">
    <property type="protein sequence ID" value="KAB7494962.1"/>
    <property type="molecule type" value="Genomic_DNA"/>
</dbReference>
<dbReference type="Gene3D" id="2.40.10.10">
    <property type="entry name" value="Trypsin-like serine proteases"/>
    <property type="match status" value="1"/>
</dbReference>
<dbReference type="InterPro" id="IPR051487">
    <property type="entry name" value="Ser/Thr_Proteases_Immune/Dev"/>
</dbReference>
<dbReference type="GO" id="GO:0006508">
    <property type="term" value="P:proteolysis"/>
    <property type="evidence" value="ECO:0007669"/>
    <property type="project" value="InterPro"/>
</dbReference>
<sequence length="129" mass="14696">MFLNLLLTLFYFGLCNSQRFIADQRCGINNRKLIQNQTTDERVQADRKDWPWMAAILKNKDSGLICWGVLITDRHVLAAASCFRNYNLTGDGNIALAKLERPASFSKFISPVCLPPRSETLETRKGIFI</sequence>
<feature type="chain" id="PRO_5024401221" description="Peptidase S1 domain-containing protein" evidence="3">
    <location>
        <begin position="18"/>
        <end position="129"/>
    </location>
</feature>
<dbReference type="Pfam" id="PF00089">
    <property type="entry name" value="Trypsin"/>
    <property type="match status" value="1"/>
</dbReference>
<comment type="similarity">
    <text evidence="2">Belongs to the peptidase S1 family. CLIP subfamily.</text>
</comment>
<dbReference type="InterPro" id="IPR043504">
    <property type="entry name" value="Peptidase_S1_PA_chymotrypsin"/>
</dbReference>
<gene>
    <name evidence="5" type="ORF">Anas_11004</name>
</gene>
<keyword evidence="1" id="KW-1015">Disulfide bond</keyword>
<dbReference type="InterPro" id="IPR009003">
    <property type="entry name" value="Peptidase_S1_PA"/>
</dbReference>
<name>A0A5N5SM91_9CRUS</name>
<reference evidence="5 6" key="1">
    <citation type="journal article" date="2019" name="PLoS Biol.">
        <title>Sex chromosomes control vertical transmission of feminizing Wolbachia symbionts in an isopod.</title>
        <authorList>
            <person name="Becking T."/>
            <person name="Chebbi M.A."/>
            <person name="Giraud I."/>
            <person name="Moumen B."/>
            <person name="Laverre T."/>
            <person name="Caubet Y."/>
            <person name="Peccoud J."/>
            <person name="Gilbert C."/>
            <person name="Cordaux R."/>
        </authorList>
    </citation>
    <scope>NUCLEOTIDE SEQUENCE [LARGE SCALE GENOMIC DNA]</scope>
    <source>
        <strain evidence="5">ANa2</strain>
        <tissue evidence="5">Whole body excluding digestive tract and cuticle</tissue>
    </source>
</reference>
<dbReference type="OrthoDB" id="6380398at2759"/>
<proteinExistence type="inferred from homology"/>
<evidence type="ECO:0000313" key="5">
    <source>
        <dbReference type="EMBL" id="KAB7494962.1"/>
    </source>
</evidence>
<dbReference type="PANTHER" id="PTHR24256">
    <property type="entry name" value="TRYPTASE-RELATED"/>
    <property type="match status" value="1"/>
</dbReference>
<keyword evidence="6" id="KW-1185">Reference proteome</keyword>
<dbReference type="GO" id="GO:0004252">
    <property type="term" value="F:serine-type endopeptidase activity"/>
    <property type="evidence" value="ECO:0007669"/>
    <property type="project" value="InterPro"/>
</dbReference>
<comment type="caution">
    <text evidence="5">The sequence shown here is derived from an EMBL/GenBank/DDBJ whole genome shotgun (WGS) entry which is preliminary data.</text>
</comment>
<evidence type="ECO:0000313" key="6">
    <source>
        <dbReference type="Proteomes" id="UP000326759"/>
    </source>
</evidence>
<dbReference type="InterPro" id="IPR001254">
    <property type="entry name" value="Trypsin_dom"/>
</dbReference>